<dbReference type="PANTHER" id="PTHR13132">
    <property type="entry name" value="ALPHA- 1,6 -FUCOSYLTRANSFERASE"/>
    <property type="match status" value="1"/>
</dbReference>
<dbReference type="AlphaFoldDB" id="A0A6A6JYS4"/>
<dbReference type="OrthoDB" id="2392789at2759"/>
<gene>
    <name evidence="3" type="ORF">EI97DRAFT_471974</name>
</gene>
<evidence type="ECO:0000313" key="4">
    <source>
        <dbReference type="Proteomes" id="UP000800097"/>
    </source>
</evidence>
<dbReference type="Gene3D" id="3.40.50.11350">
    <property type="match status" value="1"/>
</dbReference>
<dbReference type="GO" id="GO:0006487">
    <property type="term" value="P:protein N-linked glycosylation"/>
    <property type="evidence" value="ECO:0007669"/>
    <property type="project" value="TreeGrafter"/>
</dbReference>
<dbReference type="RefSeq" id="XP_033658443.1">
    <property type="nucleotide sequence ID" value="XM_033801840.1"/>
</dbReference>
<proteinExistence type="predicted"/>
<keyword evidence="4" id="KW-1185">Reference proteome</keyword>
<sequence>MLLNTTKKMHARRNPNLSVTATAYSQLSPPVHSASLLSPTAASRRGLLSPPGPLSPSLPSLIPRHGKKQPSCSHSGLVKRSVLVIVGTALALWLVLHLMSERRTSQGLDFESSDEWEMVGGNSLPQEPSAIIVQDVKGNPKWTVSIPPSYGFPLRPAHYQEICQQSMELSKQLRQEGRASNSMVKRMLGYYTKDQYFMDVAEAEEQGLLPSSKANGRPKGFVDDEDMVAKRPQKEEEMKVCERSLTYVMETTDAGMGTTLMRLWMSYGLALKENRAFFVDDTRWPYGKYLTYFLPPPPTHCLPPPASHMLPCPHTAHHIIVSSATVRQTFGHAFSEEFEDARKMRVQRQVKIFGLLRTGYEALFKLRQDDAEYVGNRTQALYADVRKQGGKSVGVHIRRGDKHPFEYQFQKDYIPVDRYMAAAQELARSKPRKIVIASDDPQMYESPDLLPGTVRAQDRIMLATKSALEAAHWGQKKENPWIDDLTGWEGGFFKDVFFSLGRDGRSRAGSRAAGVEEEVPEQAMRLRELVGRAYLMDLAVLMQADGVVCGVSAVGCRILAVGMGWEKAIGRGDGGGTWRNVDGLFEWKGIIW</sequence>
<feature type="transmembrane region" description="Helical" evidence="2">
    <location>
        <begin position="77"/>
        <end position="96"/>
    </location>
</feature>
<protein>
    <submittedName>
        <fullName evidence="3">Uncharacterized protein</fullName>
    </submittedName>
</protein>
<evidence type="ECO:0000256" key="2">
    <source>
        <dbReference type="SAM" id="Phobius"/>
    </source>
</evidence>
<dbReference type="EMBL" id="ML986484">
    <property type="protein sequence ID" value="KAF2280906.1"/>
    <property type="molecule type" value="Genomic_DNA"/>
</dbReference>
<dbReference type="GO" id="GO:0046921">
    <property type="term" value="F:alpha-(1-&gt;6)-fucosyltransferase activity"/>
    <property type="evidence" value="ECO:0007669"/>
    <property type="project" value="TreeGrafter"/>
</dbReference>
<keyword evidence="2" id="KW-0472">Membrane</keyword>
<keyword evidence="2" id="KW-1133">Transmembrane helix</keyword>
<reference evidence="3" key="1">
    <citation type="journal article" date="2020" name="Stud. Mycol.">
        <title>101 Dothideomycetes genomes: a test case for predicting lifestyles and emergence of pathogens.</title>
        <authorList>
            <person name="Haridas S."/>
            <person name="Albert R."/>
            <person name="Binder M."/>
            <person name="Bloem J."/>
            <person name="Labutti K."/>
            <person name="Salamov A."/>
            <person name="Andreopoulos B."/>
            <person name="Baker S."/>
            <person name="Barry K."/>
            <person name="Bills G."/>
            <person name="Bluhm B."/>
            <person name="Cannon C."/>
            <person name="Castanera R."/>
            <person name="Culley D."/>
            <person name="Daum C."/>
            <person name="Ezra D."/>
            <person name="Gonzalez J."/>
            <person name="Henrissat B."/>
            <person name="Kuo A."/>
            <person name="Liang C."/>
            <person name="Lipzen A."/>
            <person name="Lutzoni F."/>
            <person name="Magnuson J."/>
            <person name="Mondo S."/>
            <person name="Nolan M."/>
            <person name="Ohm R."/>
            <person name="Pangilinan J."/>
            <person name="Park H.-J."/>
            <person name="Ramirez L."/>
            <person name="Alfaro M."/>
            <person name="Sun H."/>
            <person name="Tritt A."/>
            <person name="Yoshinaga Y."/>
            <person name="Zwiers L.-H."/>
            <person name="Turgeon B."/>
            <person name="Goodwin S."/>
            <person name="Spatafora J."/>
            <person name="Crous P."/>
            <person name="Grigoriev I."/>
        </authorList>
    </citation>
    <scope>NUCLEOTIDE SEQUENCE</scope>
    <source>
        <strain evidence="3">CBS 379.55</strain>
    </source>
</reference>
<dbReference type="Proteomes" id="UP000800097">
    <property type="component" value="Unassembled WGS sequence"/>
</dbReference>
<dbReference type="GeneID" id="54555015"/>
<feature type="region of interest" description="Disordered" evidence="1">
    <location>
        <begin position="43"/>
        <end position="74"/>
    </location>
</feature>
<evidence type="ECO:0000313" key="3">
    <source>
        <dbReference type="EMBL" id="KAF2280906.1"/>
    </source>
</evidence>
<name>A0A6A6JYS4_WESOR</name>
<evidence type="ECO:0000256" key="1">
    <source>
        <dbReference type="SAM" id="MobiDB-lite"/>
    </source>
</evidence>
<dbReference type="PANTHER" id="PTHR13132:SF29">
    <property type="entry name" value="ALPHA-(1,6)-FUCOSYLTRANSFERASE"/>
    <property type="match status" value="1"/>
</dbReference>
<accession>A0A6A6JYS4</accession>
<organism evidence="3 4">
    <name type="scientific">Westerdykella ornata</name>
    <dbReference type="NCBI Taxonomy" id="318751"/>
    <lineage>
        <taxon>Eukaryota</taxon>
        <taxon>Fungi</taxon>
        <taxon>Dikarya</taxon>
        <taxon>Ascomycota</taxon>
        <taxon>Pezizomycotina</taxon>
        <taxon>Dothideomycetes</taxon>
        <taxon>Pleosporomycetidae</taxon>
        <taxon>Pleosporales</taxon>
        <taxon>Sporormiaceae</taxon>
        <taxon>Westerdykella</taxon>
    </lineage>
</organism>
<keyword evidence="2" id="KW-0812">Transmembrane</keyword>